<sequence>MQRGPPFAVKGNTFIRQIIFQRKNKPIILGAGIDHVGKGGGDAACVQVIDYNQYLHTNPLFIWKLPYIHSESHERSFAVNLFG</sequence>
<reference evidence="1" key="1">
    <citation type="submission" date="2019-08" db="EMBL/GenBank/DDBJ databases">
        <authorList>
            <person name="Kucharzyk K."/>
            <person name="Murdoch R.W."/>
            <person name="Higgins S."/>
            <person name="Loffler F."/>
        </authorList>
    </citation>
    <scope>NUCLEOTIDE SEQUENCE</scope>
</reference>
<accession>A0A645AZW7</accession>
<name>A0A645AZW7_9ZZZZ</name>
<organism evidence="1">
    <name type="scientific">bioreactor metagenome</name>
    <dbReference type="NCBI Taxonomy" id="1076179"/>
    <lineage>
        <taxon>unclassified sequences</taxon>
        <taxon>metagenomes</taxon>
        <taxon>ecological metagenomes</taxon>
    </lineage>
</organism>
<evidence type="ECO:0000313" key="1">
    <source>
        <dbReference type="EMBL" id="MPM58707.1"/>
    </source>
</evidence>
<comment type="caution">
    <text evidence="1">The sequence shown here is derived from an EMBL/GenBank/DDBJ whole genome shotgun (WGS) entry which is preliminary data.</text>
</comment>
<dbReference type="EMBL" id="VSSQ01016913">
    <property type="protein sequence ID" value="MPM58707.1"/>
    <property type="molecule type" value="Genomic_DNA"/>
</dbReference>
<dbReference type="AlphaFoldDB" id="A0A645AZW7"/>
<gene>
    <name evidence="1" type="ORF">SDC9_105540</name>
</gene>
<proteinExistence type="predicted"/>
<protein>
    <submittedName>
        <fullName evidence="1">Uncharacterized protein</fullName>
    </submittedName>
</protein>